<dbReference type="Proteomes" id="UP001165189">
    <property type="component" value="Unassembled WGS sequence"/>
</dbReference>
<keyword evidence="2" id="KW-1185">Reference proteome</keyword>
<protein>
    <submittedName>
        <fullName evidence="1">Unnamed protein product</fullName>
    </submittedName>
</protein>
<proteinExistence type="predicted"/>
<sequence>MSLITDDMLLVLWEDAQRNPTNEWRAVAVWTPAMDQAYFLGEGLGGHVRVSSGRQRSSTGRCHDQVSGRNPIELRFSPSTRQRRGMQHLRMLKRLSGPKRAVR</sequence>
<evidence type="ECO:0000313" key="2">
    <source>
        <dbReference type="Proteomes" id="UP001165189"/>
    </source>
</evidence>
<name>A0ABQ6KNB9_ASPOZ</name>
<gene>
    <name evidence="1" type="ORF">Aory05_000558700</name>
</gene>
<reference evidence="1" key="1">
    <citation type="submission" date="2023-04" db="EMBL/GenBank/DDBJ databases">
        <title>Aspergillus oryzae var. brunneus NBRC 4377.</title>
        <authorList>
            <person name="Ichikawa N."/>
            <person name="Sato H."/>
            <person name="Tonouchi N."/>
        </authorList>
    </citation>
    <scope>NUCLEOTIDE SEQUENCE</scope>
    <source>
        <strain evidence="1">NBRC 4377</strain>
    </source>
</reference>
<dbReference type="EMBL" id="BSYB01000020">
    <property type="protein sequence ID" value="GMG46791.1"/>
    <property type="molecule type" value="Genomic_DNA"/>
</dbReference>
<organism evidence="1 2">
    <name type="scientific">Aspergillus oryzae var. brunneus</name>
    <dbReference type="NCBI Taxonomy" id="332754"/>
    <lineage>
        <taxon>Eukaryota</taxon>
        <taxon>Fungi</taxon>
        <taxon>Dikarya</taxon>
        <taxon>Ascomycota</taxon>
        <taxon>Pezizomycotina</taxon>
        <taxon>Eurotiomycetes</taxon>
        <taxon>Eurotiomycetidae</taxon>
        <taxon>Eurotiales</taxon>
        <taxon>Aspergillaceae</taxon>
        <taxon>Aspergillus</taxon>
        <taxon>Aspergillus subgen. Circumdati</taxon>
    </lineage>
</organism>
<evidence type="ECO:0000313" key="1">
    <source>
        <dbReference type="EMBL" id="GMG46791.1"/>
    </source>
</evidence>
<accession>A0ABQ6KNB9</accession>
<comment type="caution">
    <text evidence="1">The sequence shown here is derived from an EMBL/GenBank/DDBJ whole genome shotgun (WGS) entry which is preliminary data.</text>
</comment>